<feature type="compositionally biased region" description="Polar residues" evidence="1">
    <location>
        <begin position="266"/>
        <end position="275"/>
    </location>
</feature>
<feature type="region of interest" description="Disordered" evidence="1">
    <location>
        <begin position="245"/>
        <end position="275"/>
    </location>
</feature>
<feature type="compositionally biased region" description="Gly residues" evidence="1">
    <location>
        <begin position="140"/>
        <end position="159"/>
    </location>
</feature>
<evidence type="ECO:0000313" key="2">
    <source>
        <dbReference type="EMBL" id="MBB5893238.1"/>
    </source>
</evidence>
<protein>
    <submittedName>
        <fullName evidence="2">Uncharacterized protein YukE</fullName>
    </submittedName>
</protein>
<accession>A0A7W9KJ40</accession>
<organism evidence="2 3">
    <name type="scientific">Kutzneria kofuensis</name>
    <dbReference type="NCBI Taxonomy" id="103725"/>
    <lineage>
        <taxon>Bacteria</taxon>
        <taxon>Bacillati</taxon>
        <taxon>Actinomycetota</taxon>
        <taxon>Actinomycetes</taxon>
        <taxon>Pseudonocardiales</taxon>
        <taxon>Pseudonocardiaceae</taxon>
        <taxon>Kutzneria</taxon>
    </lineage>
</organism>
<feature type="compositionally biased region" description="Basic and acidic residues" evidence="1">
    <location>
        <begin position="245"/>
        <end position="259"/>
    </location>
</feature>
<keyword evidence="3" id="KW-1185">Reference proteome</keyword>
<feature type="compositionally biased region" description="Basic and acidic residues" evidence="1">
    <location>
        <begin position="98"/>
        <end position="114"/>
    </location>
</feature>
<reference evidence="2 3" key="1">
    <citation type="submission" date="2020-08" db="EMBL/GenBank/DDBJ databases">
        <title>Sequencing the genomes of 1000 actinobacteria strains.</title>
        <authorList>
            <person name="Klenk H.-P."/>
        </authorList>
    </citation>
    <scope>NUCLEOTIDE SEQUENCE [LARGE SCALE GENOMIC DNA]</scope>
    <source>
        <strain evidence="2 3">DSM 43851</strain>
    </source>
</reference>
<comment type="caution">
    <text evidence="2">The sequence shown here is derived from an EMBL/GenBank/DDBJ whole genome shotgun (WGS) entry which is preliminary data.</text>
</comment>
<feature type="region of interest" description="Disordered" evidence="1">
    <location>
        <begin position="98"/>
        <end position="199"/>
    </location>
</feature>
<dbReference type="AlphaFoldDB" id="A0A7W9KJ40"/>
<feature type="compositionally biased region" description="Pro residues" evidence="1">
    <location>
        <begin position="160"/>
        <end position="185"/>
    </location>
</feature>
<evidence type="ECO:0000313" key="3">
    <source>
        <dbReference type="Proteomes" id="UP000585638"/>
    </source>
</evidence>
<dbReference type="RefSeq" id="WP_184864437.1">
    <property type="nucleotide sequence ID" value="NZ_JACHIR010000001.1"/>
</dbReference>
<evidence type="ECO:0000256" key="1">
    <source>
        <dbReference type="SAM" id="MobiDB-lite"/>
    </source>
</evidence>
<name>A0A7W9KJ40_9PSEU</name>
<proteinExistence type="predicted"/>
<dbReference type="EMBL" id="JACHIR010000001">
    <property type="protein sequence ID" value="MBB5893238.1"/>
    <property type="molecule type" value="Genomic_DNA"/>
</dbReference>
<gene>
    <name evidence="2" type="ORF">BJ998_004434</name>
</gene>
<dbReference type="Proteomes" id="UP000585638">
    <property type="component" value="Unassembled WGS sequence"/>
</dbReference>
<sequence>MAEGFTVVTEELAQCGKRVSSMASQAESLHGRATAAQVPSRSWGLLGELTTHGKYVELQNQLTDHLSNMTSGLDNAGQRISNTADLYREIDEYHKKEIEQAGGDEGRDPGRADPGRSGGPREGSSVDGGGPRNTNTDQYGGAGGGWHGGGPVGGGGGPVGGPPPTPPVGRPKIPAPATPPDPGMVPDPGQDGHQTMHGKITVEVEGGGPVTVEVTGEAREDVEVKGDIQQADGLTEHVDVHARTDNAGHAKVALKDPSYEHMSGTLLPSTPKEQA</sequence>
<feature type="compositionally biased region" description="Gly residues" evidence="1">
    <location>
        <begin position="116"/>
        <end position="131"/>
    </location>
</feature>